<dbReference type="EMBL" id="MU856895">
    <property type="protein sequence ID" value="KAK4155083.1"/>
    <property type="molecule type" value="Genomic_DNA"/>
</dbReference>
<sequence length="179" mass="20405">MPPYRLAAQEDVAGTYMENPYTAGAIQDYLVKGQPEGMTSTIWNTLLKKYFPDAEGYLTKPEMVFGDGKADLYTAHIVHGARKSLQKFLIVECKTAGLETQRSIWKEGANQLERYLRSIKGDHRKFGAIAIGKHVRFYELIDTFLVDFDDDGEIYLLDRQCQSVSGKLIYFRDNHLSPN</sequence>
<dbReference type="Proteomes" id="UP001302745">
    <property type="component" value="Unassembled WGS sequence"/>
</dbReference>
<protein>
    <submittedName>
        <fullName evidence="1">Uncharacterized protein</fullName>
    </submittedName>
</protein>
<accession>A0AAN6VNY7</accession>
<reference evidence="1" key="2">
    <citation type="submission" date="2023-05" db="EMBL/GenBank/DDBJ databases">
        <authorList>
            <consortium name="Lawrence Berkeley National Laboratory"/>
            <person name="Steindorff A."/>
            <person name="Hensen N."/>
            <person name="Bonometti L."/>
            <person name="Westerberg I."/>
            <person name="Brannstrom I.O."/>
            <person name="Guillou S."/>
            <person name="Cros-Aarteil S."/>
            <person name="Calhoun S."/>
            <person name="Haridas S."/>
            <person name="Kuo A."/>
            <person name="Mondo S."/>
            <person name="Pangilinan J."/>
            <person name="Riley R."/>
            <person name="Labutti K."/>
            <person name="Andreopoulos B."/>
            <person name="Lipzen A."/>
            <person name="Chen C."/>
            <person name="Yanf M."/>
            <person name="Daum C."/>
            <person name="Ng V."/>
            <person name="Clum A."/>
            <person name="Ohm R."/>
            <person name="Martin F."/>
            <person name="Silar P."/>
            <person name="Natvig D."/>
            <person name="Lalanne C."/>
            <person name="Gautier V."/>
            <person name="Ament-Velasquez S.L."/>
            <person name="Kruys A."/>
            <person name="Hutchinson M.I."/>
            <person name="Powell A.J."/>
            <person name="Barry K."/>
            <person name="Miller A.N."/>
            <person name="Grigoriev I.V."/>
            <person name="Debuchy R."/>
            <person name="Gladieux P."/>
            <person name="Thoren M.H."/>
            <person name="Johannesson H."/>
        </authorList>
    </citation>
    <scope>NUCLEOTIDE SEQUENCE</scope>
    <source>
        <strain evidence="1">CBS 538.74</strain>
    </source>
</reference>
<organism evidence="1 2">
    <name type="scientific">Chaetomidium leptoderma</name>
    <dbReference type="NCBI Taxonomy" id="669021"/>
    <lineage>
        <taxon>Eukaryota</taxon>
        <taxon>Fungi</taxon>
        <taxon>Dikarya</taxon>
        <taxon>Ascomycota</taxon>
        <taxon>Pezizomycotina</taxon>
        <taxon>Sordariomycetes</taxon>
        <taxon>Sordariomycetidae</taxon>
        <taxon>Sordariales</taxon>
        <taxon>Chaetomiaceae</taxon>
        <taxon>Chaetomidium</taxon>
    </lineage>
</organism>
<keyword evidence="2" id="KW-1185">Reference proteome</keyword>
<evidence type="ECO:0000313" key="2">
    <source>
        <dbReference type="Proteomes" id="UP001302745"/>
    </source>
</evidence>
<name>A0AAN6VNY7_9PEZI</name>
<gene>
    <name evidence="1" type="ORF">C8A00DRAFT_32074</name>
</gene>
<proteinExistence type="predicted"/>
<reference evidence="1" key="1">
    <citation type="journal article" date="2023" name="Mol. Phylogenet. Evol.">
        <title>Genome-scale phylogeny and comparative genomics of the fungal order Sordariales.</title>
        <authorList>
            <person name="Hensen N."/>
            <person name="Bonometti L."/>
            <person name="Westerberg I."/>
            <person name="Brannstrom I.O."/>
            <person name="Guillou S."/>
            <person name="Cros-Aarteil S."/>
            <person name="Calhoun S."/>
            <person name="Haridas S."/>
            <person name="Kuo A."/>
            <person name="Mondo S."/>
            <person name="Pangilinan J."/>
            <person name="Riley R."/>
            <person name="LaButti K."/>
            <person name="Andreopoulos B."/>
            <person name="Lipzen A."/>
            <person name="Chen C."/>
            <person name="Yan M."/>
            <person name="Daum C."/>
            <person name="Ng V."/>
            <person name="Clum A."/>
            <person name="Steindorff A."/>
            <person name="Ohm R.A."/>
            <person name="Martin F."/>
            <person name="Silar P."/>
            <person name="Natvig D.O."/>
            <person name="Lalanne C."/>
            <person name="Gautier V."/>
            <person name="Ament-Velasquez S.L."/>
            <person name="Kruys A."/>
            <person name="Hutchinson M.I."/>
            <person name="Powell A.J."/>
            <person name="Barry K."/>
            <person name="Miller A.N."/>
            <person name="Grigoriev I.V."/>
            <person name="Debuchy R."/>
            <person name="Gladieux P."/>
            <person name="Hiltunen Thoren M."/>
            <person name="Johannesson H."/>
        </authorList>
    </citation>
    <scope>NUCLEOTIDE SEQUENCE</scope>
    <source>
        <strain evidence="1">CBS 538.74</strain>
    </source>
</reference>
<dbReference type="AlphaFoldDB" id="A0AAN6VNY7"/>
<evidence type="ECO:0000313" key="1">
    <source>
        <dbReference type="EMBL" id="KAK4155083.1"/>
    </source>
</evidence>
<comment type="caution">
    <text evidence="1">The sequence shown here is derived from an EMBL/GenBank/DDBJ whole genome shotgun (WGS) entry which is preliminary data.</text>
</comment>